<dbReference type="AlphaFoldDB" id="A0A8J2SF77"/>
<keyword evidence="4" id="KW-1185">Reference proteome</keyword>
<protein>
    <submittedName>
        <fullName evidence="3">Uncharacterized protein</fullName>
    </submittedName>
</protein>
<dbReference type="Proteomes" id="UP000789595">
    <property type="component" value="Unassembled WGS sequence"/>
</dbReference>
<evidence type="ECO:0000313" key="3">
    <source>
        <dbReference type="EMBL" id="CAH0371015.1"/>
    </source>
</evidence>
<evidence type="ECO:0000313" key="4">
    <source>
        <dbReference type="Proteomes" id="UP000789595"/>
    </source>
</evidence>
<keyword evidence="1" id="KW-0472">Membrane</keyword>
<dbReference type="EMBL" id="CAKKNE010000003">
    <property type="protein sequence ID" value="CAH0371015.1"/>
    <property type="molecule type" value="Genomic_DNA"/>
</dbReference>
<proteinExistence type="predicted"/>
<evidence type="ECO:0000256" key="1">
    <source>
        <dbReference type="SAM" id="Phobius"/>
    </source>
</evidence>
<accession>A0A8J2SF77</accession>
<reference evidence="3" key="1">
    <citation type="submission" date="2021-11" db="EMBL/GenBank/DDBJ databases">
        <authorList>
            <consortium name="Genoscope - CEA"/>
            <person name="William W."/>
        </authorList>
    </citation>
    <scope>NUCLEOTIDE SEQUENCE</scope>
</reference>
<sequence length="185" mass="19942">MATQRLLRYAIAIGCCAALVAPPARIQRCAPRRATAEAAEAAKIITDNLEAFSQAATATDAGLAMARIYDAIPKDDLSLDAVNPETGFLGQAERLDVFRELASRRDESGLWTQDNVESFKALRAALDPLHVTDLKGYLSFAGLLGGGLYIAALWVQQTLPEIFPAVYLFLAACFSAPVLFAYFLA</sequence>
<feature type="chain" id="PRO_5035320433" evidence="2">
    <location>
        <begin position="19"/>
        <end position="185"/>
    </location>
</feature>
<feature type="transmembrane region" description="Helical" evidence="1">
    <location>
        <begin position="137"/>
        <end position="156"/>
    </location>
</feature>
<organism evidence="3 4">
    <name type="scientific">Pelagomonas calceolata</name>
    <dbReference type="NCBI Taxonomy" id="35677"/>
    <lineage>
        <taxon>Eukaryota</taxon>
        <taxon>Sar</taxon>
        <taxon>Stramenopiles</taxon>
        <taxon>Ochrophyta</taxon>
        <taxon>Pelagophyceae</taxon>
        <taxon>Pelagomonadales</taxon>
        <taxon>Pelagomonadaceae</taxon>
        <taxon>Pelagomonas</taxon>
    </lineage>
</organism>
<keyword evidence="2" id="KW-0732">Signal</keyword>
<comment type="caution">
    <text evidence="3">The sequence shown here is derived from an EMBL/GenBank/DDBJ whole genome shotgun (WGS) entry which is preliminary data.</text>
</comment>
<feature type="signal peptide" evidence="2">
    <location>
        <begin position="1"/>
        <end position="18"/>
    </location>
</feature>
<gene>
    <name evidence="3" type="ORF">PECAL_3P09320</name>
</gene>
<dbReference type="OrthoDB" id="41807at2759"/>
<feature type="transmembrane region" description="Helical" evidence="1">
    <location>
        <begin position="162"/>
        <end position="184"/>
    </location>
</feature>
<name>A0A8J2SF77_9STRA</name>
<keyword evidence="1" id="KW-1133">Transmembrane helix</keyword>
<keyword evidence="1" id="KW-0812">Transmembrane</keyword>
<evidence type="ECO:0000256" key="2">
    <source>
        <dbReference type="SAM" id="SignalP"/>
    </source>
</evidence>